<keyword evidence="2" id="KW-0812">Transmembrane</keyword>
<organism evidence="3 4">
    <name type="scientific">Ancrocorticia populi</name>
    <dbReference type="NCBI Taxonomy" id="2175228"/>
    <lineage>
        <taxon>Bacteria</taxon>
        <taxon>Bacillati</taxon>
        <taxon>Actinomycetota</taxon>
        <taxon>Actinomycetes</taxon>
        <taxon>Actinomycetales</taxon>
        <taxon>Actinomycetaceae</taxon>
        <taxon>Ancrocorticia</taxon>
    </lineage>
</organism>
<accession>A0A2V1K7W0</accession>
<evidence type="ECO:0000313" key="4">
    <source>
        <dbReference type="Proteomes" id="UP000245283"/>
    </source>
</evidence>
<feature type="compositionally biased region" description="Basic and acidic residues" evidence="1">
    <location>
        <begin position="386"/>
        <end position="399"/>
    </location>
</feature>
<feature type="transmembrane region" description="Helical" evidence="2">
    <location>
        <begin position="160"/>
        <end position="182"/>
    </location>
</feature>
<keyword evidence="4" id="KW-1185">Reference proteome</keyword>
<protein>
    <submittedName>
        <fullName evidence="3">Uncharacterized protein</fullName>
    </submittedName>
</protein>
<gene>
    <name evidence="3" type="ORF">DD236_02035</name>
</gene>
<evidence type="ECO:0000256" key="2">
    <source>
        <dbReference type="SAM" id="Phobius"/>
    </source>
</evidence>
<dbReference type="EMBL" id="QETB01000001">
    <property type="protein sequence ID" value="PWF27203.1"/>
    <property type="molecule type" value="Genomic_DNA"/>
</dbReference>
<feature type="region of interest" description="Disordered" evidence="1">
    <location>
        <begin position="209"/>
        <end position="276"/>
    </location>
</feature>
<feature type="region of interest" description="Disordered" evidence="1">
    <location>
        <begin position="290"/>
        <end position="426"/>
    </location>
</feature>
<comment type="caution">
    <text evidence="3">The sequence shown here is derived from an EMBL/GenBank/DDBJ whole genome shotgun (WGS) entry which is preliminary data.</text>
</comment>
<evidence type="ECO:0000313" key="3">
    <source>
        <dbReference type="EMBL" id="PWF27203.1"/>
    </source>
</evidence>
<feature type="compositionally biased region" description="Low complexity" evidence="1">
    <location>
        <begin position="226"/>
        <end position="253"/>
    </location>
</feature>
<proteinExistence type="predicted"/>
<name>A0A2V1K7W0_9ACTO</name>
<dbReference type="AlphaFoldDB" id="A0A2V1K7W0"/>
<feature type="compositionally biased region" description="Low complexity" evidence="1">
    <location>
        <begin position="335"/>
        <end position="357"/>
    </location>
</feature>
<keyword evidence="2" id="KW-1133">Transmembrane helix</keyword>
<feature type="transmembrane region" description="Helical" evidence="2">
    <location>
        <begin position="20"/>
        <end position="40"/>
    </location>
</feature>
<feature type="compositionally biased region" description="Low complexity" evidence="1">
    <location>
        <begin position="296"/>
        <end position="325"/>
    </location>
</feature>
<reference evidence="4" key="1">
    <citation type="submission" date="2018-05" db="EMBL/GenBank/DDBJ databases">
        <authorList>
            <person name="Li Y."/>
        </authorList>
    </citation>
    <scope>NUCLEOTIDE SEQUENCE [LARGE SCALE GENOMIC DNA]</scope>
    <source>
        <strain evidence="4">sk1b4</strain>
    </source>
</reference>
<feature type="transmembrane region" description="Helical" evidence="2">
    <location>
        <begin position="136"/>
        <end position="154"/>
    </location>
</feature>
<keyword evidence="2" id="KW-0472">Membrane</keyword>
<sequence>MCNTRGLFMELVKIPTNVGFVDFSGYVLIAITALLMFYVIPHVFRRRSVLAEARIEERYAEDLRMLDVNASRSGGASTHTGGPHGTVFFRQPEVIMKKSEQAPSRARGTDDVRVIAKERARRRARISQRNVNKQRGILGGAVIGIVTVVAWVLMATTGLAIAVPAVLTLLTLVYGGGFGVIVNAMAEATVADEEAIEKLNAKLRTLKGSAHVAGSRRPQVRRRPSAKSARSAAESESVRSAAESESIASGENAAETEEVAASADTAAHVEAPSQISITTEAEIVEDTIAPDPALVDDQSTSAKSSDSSKSIANSKNASKSESADSVQSAPKAAESPARAVDAAGVAAPAAASVARGTARAKEEPIKRQLVTPYEPPEEVTASVPYRPKDLDERFEDEKPIAASSPEEVQGLSGGSALDALLDRRRA</sequence>
<evidence type="ECO:0000256" key="1">
    <source>
        <dbReference type="SAM" id="MobiDB-lite"/>
    </source>
</evidence>
<dbReference type="Proteomes" id="UP000245283">
    <property type="component" value="Unassembled WGS sequence"/>
</dbReference>